<dbReference type="SUPFAM" id="SSF55608">
    <property type="entry name" value="Homing endonucleases"/>
    <property type="match status" value="1"/>
</dbReference>
<keyword evidence="2" id="KW-0540">Nuclease</keyword>
<evidence type="ECO:0000313" key="2">
    <source>
        <dbReference type="EMBL" id="CAB4196782.1"/>
    </source>
</evidence>
<dbReference type="GO" id="GO:0004519">
    <property type="term" value="F:endonuclease activity"/>
    <property type="evidence" value="ECO:0007669"/>
    <property type="project" value="UniProtKB-KW"/>
</dbReference>
<sequence>MKNYIYNINILTNEDDVSYYLLGAFISDGNIHISNNKYYTSSIGSIDKDWIDSMAQKFSPNLPIKKIGNFYNFRMYNPIIGKWFISHNCIPNKSLIVTMPTIPSQYIPDFIRGVFDGDGCMSYYSDKNKIAKNFKSYICGSSLSFLKSLKQILLDLNIHSSIYNKKQNINHKIKGKKVKTFNEHWRLELNKTNTMKFLDIIYYQNHKISLNRKFKKYQTMKQIYLEEKLNNNMLNKKLKIQWPSNDKLIQLISENTYMAVSRLLGVSNTAIRCYMKNRGIFIPKISGSGKKNITIHKSKILS</sequence>
<dbReference type="InterPro" id="IPR004042">
    <property type="entry name" value="Intein_endonuc_central"/>
</dbReference>
<dbReference type="EMBL" id="LR797252">
    <property type="protein sequence ID" value="CAB4196782.1"/>
    <property type="molecule type" value="Genomic_DNA"/>
</dbReference>
<dbReference type="InterPro" id="IPR004860">
    <property type="entry name" value="LAGLIDADG_dom"/>
</dbReference>
<dbReference type="InterPro" id="IPR006142">
    <property type="entry name" value="INTEIN"/>
</dbReference>
<keyword evidence="2" id="KW-0378">Hydrolase</keyword>
<dbReference type="Gene3D" id="3.10.28.10">
    <property type="entry name" value="Homing endonucleases"/>
    <property type="match status" value="1"/>
</dbReference>
<reference evidence="2" key="1">
    <citation type="submission" date="2020-05" db="EMBL/GenBank/DDBJ databases">
        <authorList>
            <person name="Chiriac C."/>
            <person name="Salcher M."/>
            <person name="Ghai R."/>
            <person name="Kavagutti S V."/>
        </authorList>
    </citation>
    <scope>NUCLEOTIDE SEQUENCE</scope>
</reference>
<proteinExistence type="predicted"/>
<evidence type="ECO:0000259" key="1">
    <source>
        <dbReference type="PROSITE" id="PS50819"/>
    </source>
</evidence>
<dbReference type="Pfam" id="PF14528">
    <property type="entry name" value="LAGLIDADG_3"/>
    <property type="match status" value="1"/>
</dbReference>
<name>A0A6J5RL33_9CAUD</name>
<feature type="domain" description="DOD-type homing endonuclease" evidence="1">
    <location>
        <begin position="21"/>
        <end position="158"/>
    </location>
</feature>
<dbReference type="PRINTS" id="PR00379">
    <property type="entry name" value="INTEIN"/>
</dbReference>
<gene>
    <name evidence="2" type="ORF">UFOVP1290_302</name>
</gene>
<protein>
    <submittedName>
        <fullName evidence="2">Homing endonuclease, LAGLIDADG</fullName>
    </submittedName>
</protein>
<organism evidence="2">
    <name type="scientific">uncultured Caudovirales phage</name>
    <dbReference type="NCBI Taxonomy" id="2100421"/>
    <lineage>
        <taxon>Viruses</taxon>
        <taxon>Duplodnaviria</taxon>
        <taxon>Heunggongvirae</taxon>
        <taxon>Uroviricota</taxon>
        <taxon>Caudoviricetes</taxon>
        <taxon>Peduoviridae</taxon>
        <taxon>Maltschvirus</taxon>
        <taxon>Maltschvirus maltsch</taxon>
    </lineage>
</organism>
<dbReference type="GO" id="GO:0016539">
    <property type="term" value="P:intein-mediated protein splicing"/>
    <property type="evidence" value="ECO:0007669"/>
    <property type="project" value="InterPro"/>
</dbReference>
<keyword evidence="2" id="KW-0255">Endonuclease</keyword>
<dbReference type="PROSITE" id="PS50819">
    <property type="entry name" value="INTEIN_ENDONUCLEASE"/>
    <property type="match status" value="1"/>
</dbReference>
<dbReference type="InterPro" id="IPR027434">
    <property type="entry name" value="Homing_endonucl"/>
</dbReference>
<accession>A0A6J5RL33</accession>